<dbReference type="GO" id="GO:0051287">
    <property type="term" value="F:NAD binding"/>
    <property type="evidence" value="ECO:0007669"/>
    <property type="project" value="InterPro"/>
</dbReference>
<evidence type="ECO:0000256" key="2">
    <source>
        <dbReference type="ARBA" id="ARBA00008785"/>
    </source>
</evidence>
<evidence type="ECO:0000256" key="4">
    <source>
        <dbReference type="ARBA" id="ARBA00023002"/>
    </source>
</evidence>
<dbReference type="EMBL" id="FQVB01000019">
    <property type="protein sequence ID" value="SHF48913.1"/>
    <property type="molecule type" value="Genomic_DNA"/>
</dbReference>
<sequence>MYRVDYEREDMVIRVPRRLVDAESLSRFLGDVTLRSLLESTEHVETARRMERQRRLDQIPKGIALLRNPDYNKGTAFTEEEKDALGIRGLVPPRVHTIQEQMARVLENIRRKPNDLEKYIFLISLQDRNKTLFYRVLLENIEELMPIVYTPTVGEACQEYGHIFRRPRGIFITPDDRGRIVSLLRNWPHKDIRIIVVTDGERILGLGDLGADGMGIPVGKLALYTACAGIHHSRTLPVTLDVGTDNEALLSDPLYIGVRRPRLRGEEYDALVDEFVMAVQHVFPGALIQFEDFANRNAFRLLQRYRHRVCCFNDDMQGTAAVTLAGLYAALRLTGGSLKDQTILFVGAGEAGLGAGELIVSAMIAEGALPEEARSRCWFMDSKGLIVRDRDDLSPHKRAFAHAHPLVADPAEAVASLRPTALIGVSGQPGVFDARVLKAMARVNDRPVVFALSNPTAKAECTAREAYEHTDGRVIFASGSPFEPFEYRGRTVRTGQGNNVYIFPGVGLGVITSGARQVTDEMFFVAAKTLAQMVLPEDLEAGMIFPRLSRIRDVSLRIALAVAHVAYRDGLATVPRPEDLEAHIRSLVYYPDYENYV</sequence>
<dbReference type="AlphaFoldDB" id="A0A1M5C2B8"/>
<evidence type="ECO:0000313" key="12">
    <source>
        <dbReference type="Proteomes" id="UP000184076"/>
    </source>
</evidence>
<accession>A0A1M5C2B8</accession>
<name>A0A1M5C2B8_9BACT</name>
<evidence type="ECO:0000256" key="6">
    <source>
        <dbReference type="PIRSR" id="PIRSR000106-2"/>
    </source>
</evidence>
<evidence type="ECO:0000256" key="5">
    <source>
        <dbReference type="PIRSR" id="PIRSR000106-1"/>
    </source>
</evidence>
<evidence type="ECO:0000313" key="11">
    <source>
        <dbReference type="EMBL" id="SHF48913.1"/>
    </source>
</evidence>
<feature type="binding site" evidence="7">
    <location>
        <position position="315"/>
    </location>
    <ligand>
        <name>a divalent metal cation</name>
        <dbReference type="ChEBI" id="CHEBI:60240"/>
    </ligand>
</feature>
<dbReference type="RefSeq" id="WP_084076390.1">
    <property type="nucleotide sequence ID" value="NZ_FQVB01000019.1"/>
</dbReference>
<feature type="binding site" evidence="6">
    <location>
        <position position="202"/>
    </location>
    <ligand>
        <name>(S)-malate</name>
        <dbReference type="ChEBI" id="CHEBI:15589"/>
    </ligand>
</feature>
<dbReference type="OrthoDB" id="3314528at2"/>
<dbReference type="InterPro" id="IPR015884">
    <property type="entry name" value="Malic_enzyme_CS"/>
</dbReference>
<comment type="cofactor">
    <cofactor evidence="1">
        <name>Mn(2+)</name>
        <dbReference type="ChEBI" id="CHEBI:29035"/>
    </cofactor>
</comment>
<evidence type="ECO:0000259" key="10">
    <source>
        <dbReference type="SMART" id="SM01274"/>
    </source>
</evidence>
<dbReference type="PROSITE" id="PS00331">
    <property type="entry name" value="MALIC_ENZYMES"/>
    <property type="match status" value="1"/>
</dbReference>
<feature type="binding site" evidence="7">
    <location>
        <position position="291"/>
    </location>
    <ligand>
        <name>a divalent metal cation</name>
        <dbReference type="ChEBI" id="CHEBI:60240"/>
    </ligand>
</feature>
<proteinExistence type="inferred from homology"/>
<feature type="active site" description="Proton acceptor" evidence="5">
    <location>
        <position position="220"/>
    </location>
</feature>
<dbReference type="Gene3D" id="3.40.50.10380">
    <property type="entry name" value="Malic enzyme, N-terminal domain"/>
    <property type="match status" value="1"/>
</dbReference>
<feature type="active site" description="Proton donor" evidence="5">
    <location>
        <position position="149"/>
    </location>
</feature>
<dbReference type="InterPro" id="IPR037062">
    <property type="entry name" value="Malic_N_dom_sf"/>
</dbReference>
<dbReference type="PANTHER" id="PTHR23406">
    <property type="entry name" value="MALIC ENZYME-RELATED"/>
    <property type="match status" value="1"/>
</dbReference>
<feature type="binding site" evidence="7">
    <location>
        <position position="292"/>
    </location>
    <ligand>
        <name>a divalent metal cation</name>
        <dbReference type="ChEBI" id="CHEBI:60240"/>
    </ligand>
</feature>
<comment type="similarity">
    <text evidence="2 8">Belongs to the malic enzymes family.</text>
</comment>
<dbReference type="InterPro" id="IPR012301">
    <property type="entry name" value="Malic_N_dom"/>
</dbReference>
<evidence type="ECO:0000256" key="1">
    <source>
        <dbReference type="ARBA" id="ARBA00001936"/>
    </source>
</evidence>
<dbReference type="PANTHER" id="PTHR23406:SF90">
    <property type="entry name" value="MALIC ENZYME-RELATED"/>
    <property type="match status" value="1"/>
</dbReference>
<evidence type="ECO:0000259" key="9">
    <source>
        <dbReference type="SMART" id="SM00919"/>
    </source>
</evidence>
<dbReference type="PIRSF" id="PIRSF000106">
    <property type="entry name" value="ME"/>
    <property type="match status" value="1"/>
</dbReference>
<dbReference type="NCBIfam" id="NF010052">
    <property type="entry name" value="PRK13529.1"/>
    <property type="match status" value="1"/>
</dbReference>
<comment type="cofactor">
    <cofactor evidence="7">
        <name>Mg(2+)</name>
        <dbReference type="ChEBI" id="CHEBI:18420"/>
    </cofactor>
    <cofactor evidence="7">
        <name>Mn(2+)</name>
        <dbReference type="ChEBI" id="CHEBI:29035"/>
    </cofactor>
    <text evidence="7">Divalent metal cations. Prefers magnesium or manganese.</text>
</comment>
<dbReference type="FunFam" id="3.40.50.720:FF:000060">
    <property type="entry name" value="Malic enzyme"/>
    <property type="match status" value="1"/>
</dbReference>
<dbReference type="InterPro" id="IPR046346">
    <property type="entry name" value="Aminoacid_DH-like_N_sf"/>
</dbReference>
<dbReference type="FunFam" id="3.40.50.10380:FF:000004">
    <property type="entry name" value="Malic enzyme"/>
    <property type="match status" value="1"/>
</dbReference>
<feature type="binding site" evidence="6">
    <location>
        <position position="498"/>
    </location>
    <ligand>
        <name>(S)-malate</name>
        <dbReference type="ChEBI" id="CHEBI:15589"/>
    </ligand>
</feature>
<gene>
    <name evidence="11" type="ORF">SAMN02745206_02075</name>
</gene>
<dbReference type="CDD" id="cd05312">
    <property type="entry name" value="NAD_bind_1_malic_enz"/>
    <property type="match status" value="1"/>
</dbReference>
<evidence type="ECO:0000256" key="8">
    <source>
        <dbReference type="RuleBase" id="RU003427"/>
    </source>
</evidence>
<reference evidence="12" key="1">
    <citation type="submission" date="2016-11" db="EMBL/GenBank/DDBJ databases">
        <authorList>
            <person name="Varghese N."/>
            <person name="Submissions S."/>
        </authorList>
    </citation>
    <scope>NUCLEOTIDE SEQUENCE [LARGE SCALE GENOMIC DNA]</scope>
    <source>
        <strain evidence="12">DSM 9756</strain>
    </source>
</reference>
<dbReference type="SUPFAM" id="SSF51735">
    <property type="entry name" value="NAD(P)-binding Rossmann-fold domains"/>
    <property type="match status" value="1"/>
</dbReference>
<dbReference type="InterPro" id="IPR001891">
    <property type="entry name" value="Malic_OxRdtase"/>
</dbReference>
<dbReference type="Proteomes" id="UP000184076">
    <property type="component" value="Unassembled WGS sequence"/>
</dbReference>
<keyword evidence="4" id="KW-0560">Oxidoreductase</keyword>
<feature type="domain" description="Malic enzyme NAD-binding" evidence="9">
    <location>
        <begin position="316"/>
        <end position="567"/>
    </location>
</feature>
<feature type="binding site" evidence="6">
    <location>
        <position position="454"/>
    </location>
    <ligand>
        <name>(S)-malate</name>
        <dbReference type="ChEBI" id="CHEBI:15589"/>
    </ligand>
</feature>
<evidence type="ECO:0000256" key="7">
    <source>
        <dbReference type="PIRSR" id="PIRSR000106-3"/>
    </source>
</evidence>
<dbReference type="InterPro" id="IPR012302">
    <property type="entry name" value="Malic_NAD-bd"/>
</dbReference>
<dbReference type="SMART" id="SM00919">
    <property type="entry name" value="Malic_M"/>
    <property type="match status" value="1"/>
</dbReference>
<keyword evidence="12" id="KW-1185">Reference proteome</keyword>
<organism evidence="11 12">
    <name type="scientific">Desulfacinum infernum DSM 9756</name>
    <dbReference type="NCBI Taxonomy" id="1121391"/>
    <lineage>
        <taxon>Bacteria</taxon>
        <taxon>Pseudomonadati</taxon>
        <taxon>Thermodesulfobacteriota</taxon>
        <taxon>Syntrophobacteria</taxon>
        <taxon>Syntrophobacterales</taxon>
        <taxon>Syntrophobacteraceae</taxon>
        <taxon>Desulfacinum</taxon>
    </lineage>
</organism>
<dbReference type="PRINTS" id="PR00072">
    <property type="entry name" value="MALOXRDTASE"/>
</dbReference>
<dbReference type="SMART" id="SM01274">
    <property type="entry name" value="malic"/>
    <property type="match status" value="1"/>
</dbReference>
<dbReference type="GO" id="GO:0004473">
    <property type="term" value="F:malate dehydrogenase (decarboxylating) (NADP+) activity"/>
    <property type="evidence" value="ECO:0007669"/>
    <property type="project" value="TreeGrafter"/>
</dbReference>
<feature type="domain" description="Malic enzyme N-terminal" evidence="10">
    <location>
        <begin position="126"/>
        <end position="306"/>
    </location>
</feature>
<dbReference type="STRING" id="1121391.SAMN02745206_02075"/>
<evidence type="ECO:0000256" key="3">
    <source>
        <dbReference type="ARBA" id="ARBA00022723"/>
    </source>
</evidence>
<dbReference type="GO" id="GO:0006108">
    <property type="term" value="P:malate metabolic process"/>
    <property type="evidence" value="ECO:0007669"/>
    <property type="project" value="TreeGrafter"/>
</dbReference>
<dbReference type="InterPro" id="IPR036291">
    <property type="entry name" value="NAD(P)-bd_dom_sf"/>
</dbReference>
<keyword evidence="3 7" id="KW-0479">Metal-binding</keyword>
<dbReference type="GO" id="GO:0046872">
    <property type="term" value="F:metal ion binding"/>
    <property type="evidence" value="ECO:0007669"/>
    <property type="project" value="UniProtKB-KW"/>
</dbReference>
<protein>
    <submittedName>
        <fullName evidence="11">Malate dehydrogenase (Oxaloacetate-decarboxylating)(NADP+)</fullName>
    </submittedName>
</protein>
<dbReference type="Pfam" id="PF03949">
    <property type="entry name" value="Malic_M"/>
    <property type="match status" value="1"/>
</dbReference>
<dbReference type="SUPFAM" id="SSF53223">
    <property type="entry name" value="Aminoacid dehydrogenase-like, N-terminal domain"/>
    <property type="match status" value="1"/>
</dbReference>
<dbReference type="Pfam" id="PF00390">
    <property type="entry name" value="malic"/>
    <property type="match status" value="1"/>
</dbReference>
<dbReference type="Gene3D" id="3.40.50.720">
    <property type="entry name" value="NAD(P)-binding Rossmann-like Domain"/>
    <property type="match status" value="1"/>
</dbReference>